<dbReference type="InterPro" id="IPR011051">
    <property type="entry name" value="RmlC_Cupin_sf"/>
</dbReference>
<dbReference type="HOGENOM" id="CLU_129810_1_1_2"/>
<accession>L0H9A9</accession>
<feature type="domain" description="Cupin type-2" evidence="1">
    <location>
        <begin position="42"/>
        <end position="110"/>
    </location>
</feature>
<dbReference type="PANTHER" id="PTHR36114">
    <property type="entry name" value="16.7 KDA PROTEIN IN WHIE LOCUS"/>
    <property type="match status" value="1"/>
</dbReference>
<dbReference type="GO" id="GO:0016853">
    <property type="term" value="F:isomerase activity"/>
    <property type="evidence" value="ECO:0007669"/>
    <property type="project" value="UniProtKB-KW"/>
</dbReference>
<gene>
    <name evidence="2" type="ordered locus">Metfor_0241</name>
</gene>
<dbReference type="InterPro" id="IPR052044">
    <property type="entry name" value="PKS_Associated_Protein"/>
</dbReference>
<protein>
    <submittedName>
        <fullName evidence="2">Mannose-6-phosphate isomerase</fullName>
    </submittedName>
</protein>
<dbReference type="Proteomes" id="UP000010824">
    <property type="component" value="Chromosome"/>
</dbReference>
<keyword evidence="3" id="KW-1185">Reference proteome</keyword>
<dbReference type="OrthoDB" id="190812at2157"/>
<dbReference type="InParanoid" id="L0H9A9"/>
<dbReference type="SUPFAM" id="SSF51182">
    <property type="entry name" value="RmlC-like cupins"/>
    <property type="match status" value="1"/>
</dbReference>
<dbReference type="KEGG" id="mfo:Metfor_0241"/>
<dbReference type="InterPro" id="IPR014710">
    <property type="entry name" value="RmlC-like_jellyroll"/>
</dbReference>
<evidence type="ECO:0000313" key="2">
    <source>
        <dbReference type="EMBL" id="AGB01322.1"/>
    </source>
</evidence>
<dbReference type="RefSeq" id="WP_015284286.1">
    <property type="nucleotide sequence ID" value="NC_019943.1"/>
</dbReference>
<reference evidence="2 3" key="2">
    <citation type="journal article" date="2014" name="Genome Announc.">
        <title>Complete Genome Sequence of Methanoregula formicica SMSPT, a Mesophilic Hydrogenotrophic Methanogen Isolated from a Methanogenic Upflow Anaerobic Sludge Blanket Reactor.</title>
        <authorList>
            <person name="Yamamoto K."/>
            <person name="Tamaki H."/>
            <person name="Cadillo-Quiroz H."/>
            <person name="Imachi H."/>
            <person name="Kyrpides N."/>
            <person name="Woyke T."/>
            <person name="Goodwin L."/>
            <person name="Zinder S.H."/>
            <person name="Kamagata Y."/>
            <person name="Liu W.T."/>
        </authorList>
    </citation>
    <scope>NUCLEOTIDE SEQUENCE [LARGE SCALE GENOMIC DNA]</scope>
    <source>
        <strain evidence="3">DSM 22288 / NBRC 105244 / SMSP</strain>
    </source>
</reference>
<dbReference type="PANTHER" id="PTHR36114:SF1">
    <property type="entry name" value="16.7 KDA PROTEIN IN WHIE LOCUS"/>
    <property type="match status" value="1"/>
</dbReference>
<dbReference type="Pfam" id="PF07883">
    <property type="entry name" value="Cupin_2"/>
    <property type="match status" value="1"/>
</dbReference>
<name>L0H9A9_METFS</name>
<reference evidence="3" key="1">
    <citation type="submission" date="2011-12" db="EMBL/GenBank/DDBJ databases">
        <title>Complete sequence of Methanoregula formicicum SMSP.</title>
        <authorList>
            <person name="Lucas S."/>
            <person name="Han J."/>
            <person name="Lapidus A."/>
            <person name="Cheng J.-F."/>
            <person name="Goodwin L."/>
            <person name="Pitluck S."/>
            <person name="Peters L."/>
            <person name="Ovchinnikova G."/>
            <person name="Teshima H."/>
            <person name="Detter J.C."/>
            <person name="Han C."/>
            <person name="Tapia R."/>
            <person name="Land M."/>
            <person name="Hauser L."/>
            <person name="Kyrpides N."/>
            <person name="Ivanova N."/>
            <person name="Pagani I."/>
            <person name="Imachi H."/>
            <person name="Tamaki H."/>
            <person name="Sekiguchi Y."/>
            <person name="Kamagata Y."/>
            <person name="Cadillo-Quiroz H."/>
            <person name="Zinder S."/>
            <person name="Liu W.-T."/>
            <person name="Woyke T."/>
        </authorList>
    </citation>
    <scope>NUCLEOTIDE SEQUENCE [LARGE SCALE GENOMIC DNA]</scope>
    <source>
        <strain evidence="3">DSM 22288 / NBRC 105244 / SMSP</strain>
    </source>
</reference>
<dbReference type="AlphaFoldDB" id="L0H9A9"/>
<dbReference type="EMBL" id="CP003167">
    <property type="protein sequence ID" value="AGB01322.1"/>
    <property type="molecule type" value="Genomic_DNA"/>
</dbReference>
<keyword evidence="2" id="KW-0413">Isomerase</keyword>
<dbReference type="STRING" id="593750.Metfor_0241"/>
<evidence type="ECO:0000313" key="3">
    <source>
        <dbReference type="Proteomes" id="UP000010824"/>
    </source>
</evidence>
<dbReference type="InterPro" id="IPR013096">
    <property type="entry name" value="Cupin_2"/>
</dbReference>
<sequence>MLIRSVADSSHERVIDRSLLCELLHPDKVPEATGLGCSIAHAIVPAGESTLPHVLDRSVELYYILEGKGEIHIGDEQASVRAGQIVYIPPGARQFIRNCGTEDLVFLCIVSPKWQASDERLIG</sequence>
<dbReference type="CDD" id="cd02214">
    <property type="entry name" value="cupin_MJ1618"/>
    <property type="match status" value="1"/>
</dbReference>
<evidence type="ECO:0000259" key="1">
    <source>
        <dbReference type="Pfam" id="PF07883"/>
    </source>
</evidence>
<organism evidence="2 3">
    <name type="scientific">Methanoregula formicica (strain DSM 22288 / NBRC 105244 / SMSP)</name>
    <dbReference type="NCBI Taxonomy" id="593750"/>
    <lineage>
        <taxon>Archaea</taxon>
        <taxon>Methanobacteriati</taxon>
        <taxon>Methanobacteriota</taxon>
        <taxon>Stenosarchaea group</taxon>
        <taxon>Methanomicrobia</taxon>
        <taxon>Methanomicrobiales</taxon>
        <taxon>Methanoregulaceae</taxon>
        <taxon>Methanoregula</taxon>
    </lineage>
</organism>
<dbReference type="Gene3D" id="2.60.120.10">
    <property type="entry name" value="Jelly Rolls"/>
    <property type="match status" value="1"/>
</dbReference>
<dbReference type="GeneID" id="14308914"/>
<dbReference type="eggNOG" id="arCOG03003">
    <property type="taxonomic scope" value="Archaea"/>
</dbReference>
<proteinExistence type="predicted"/>